<dbReference type="AlphaFoldDB" id="A0A502CE06"/>
<evidence type="ECO:0000259" key="2">
    <source>
        <dbReference type="Pfam" id="PF13699"/>
    </source>
</evidence>
<gene>
    <name evidence="3" type="ORF">EAH88_00395</name>
</gene>
<reference evidence="3 4" key="1">
    <citation type="journal article" date="2019" name="Environ. Microbiol.">
        <title>Species interactions and distinct microbial communities in high Arctic permafrost affected cryosols are associated with the CH4 and CO2 gas fluxes.</title>
        <authorList>
            <person name="Altshuler I."/>
            <person name="Hamel J."/>
            <person name="Turney S."/>
            <person name="Magnuson E."/>
            <person name="Levesque R."/>
            <person name="Greer C."/>
            <person name="Whyte L.G."/>
        </authorList>
    </citation>
    <scope>NUCLEOTIDE SEQUENCE [LARGE SCALE GENOMIC DNA]</scope>
    <source>
        <strain evidence="3 4">S13Y</strain>
    </source>
</reference>
<dbReference type="InterPro" id="IPR025295">
    <property type="entry name" value="eCIS_core_dom"/>
</dbReference>
<accession>A0A502CE06</accession>
<proteinExistence type="predicted"/>
<evidence type="ECO:0000313" key="4">
    <source>
        <dbReference type="Proteomes" id="UP000319486"/>
    </source>
</evidence>
<protein>
    <submittedName>
        <fullName evidence="3">DUF4157 domain-containing protein</fullName>
    </submittedName>
</protein>
<dbReference type="EMBL" id="RCZO01000001">
    <property type="protein sequence ID" value="TPG11053.1"/>
    <property type="molecule type" value="Genomic_DNA"/>
</dbReference>
<comment type="caution">
    <text evidence="3">The sequence shown here is derived from an EMBL/GenBank/DDBJ whole genome shotgun (WGS) entry which is preliminary data.</text>
</comment>
<dbReference type="OrthoDB" id="292792at2"/>
<keyword evidence="4" id="KW-1185">Reference proteome</keyword>
<evidence type="ECO:0000256" key="1">
    <source>
        <dbReference type="SAM" id="MobiDB-lite"/>
    </source>
</evidence>
<feature type="region of interest" description="Disordered" evidence="1">
    <location>
        <begin position="174"/>
        <end position="203"/>
    </location>
</feature>
<feature type="compositionally biased region" description="Polar residues" evidence="1">
    <location>
        <begin position="174"/>
        <end position="187"/>
    </location>
</feature>
<evidence type="ECO:0000313" key="3">
    <source>
        <dbReference type="EMBL" id="TPG11053.1"/>
    </source>
</evidence>
<dbReference type="Proteomes" id="UP000319486">
    <property type="component" value="Unassembled WGS sequence"/>
</dbReference>
<organism evidence="3 4">
    <name type="scientific">Rhodanobacter glycinis</name>
    <dbReference type="NCBI Taxonomy" id="582702"/>
    <lineage>
        <taxon>Bacteria</taxon>
        <taxon>Pseudomonadati</taxon>
        <taxon>Pseudomonadota</taxon>
        <taxon>Gammaproteobacteria</taxon>
        <taxon>Lysobacterales</taxon>
        <taxon>Rhodanobacteraceae</taxon>
        <taxon>Rhodanobacter</taxon>
    </lineage>
</organism>
<feature type="domain" description="eCIS core" evidence="2">
    <location>
        <begin position="99"/>
        <end position="175"/>
    </location>
</feature>
<name>A0A502CE06_9GAMM</name>
<sequence>MGSVLQRKCACGTHTPHGGECTECSKRKRADVQAKLQVNEAADIYEQEADRIAEQVLATDHQLPVQAPLRIQHLSRQPDGRADAASISVDQVLASPGSPMEPALRKDMEGRFGHDFSRVRVHADARASQSASELGAQAYAVGSDVVFGAGRFAPGTHEGRRLIAHELTHVVQQASVTGSNPVATSLQRRPGGTPPPPVKTAPPSDEAIRTLVDALDAFLTRGNDALARVSTDVRGYIAKYDGAYKAVTQRLSEAQKKEAENEKWKTALEFVVVVGIGLAGGELLGASFLLGKRVSNIIHSVAKAVEKSETVIELAKKEAEIVTVEALTPAESKTAFGLPAEVSDNLIARKYMDQLAQAWQGMSLAGLAVSHFDKLVIDVILAPTSAAGHDPHPKPPTGGRPSVVSPITNEDLSSLRQVMKQAESELQLFLGTVDTPVLKRTQEAIEIDLWIHWMSKSEANAKTALTDEEIAEHLREIGLYEVLGDFSVTSSDSSDLVHESKLQVDRLSQVGLVGVVALAPFWSLNRSHPLPGAVHVREDAYRAAGRREPAQADARPYVAIEWQEGSDLRAGDVVLLEDTSPDRSRLPYGHQDTYRAGGLLPKRLGPVLGVKASEHSDALAFLGANAASYPHFGSAVIGEGTDIAMSPDRARPFVSDVRAAVASIAAKPSLVMSESDEGILVSEADGTRLVLFTTYTSWGEARETLQRLGVPRVVAVVLKPSNTFEDFSDQGVVVIRQPNYFGQISAVRAALGRGPKVTVQ</sequence>
<dbReference type="Pfam" id="PF13699">
    <property type="entry name" value="eCIS_core"/>
    <property type="match status" value="1"/>
</dbReference>
<feature type="region of interest" description="Disordered" evidence="1">
    <location>
        <begin position="386"/>
        <end position="406"/>
    </location>
</feature>